<accession>A0A9R1V748</accession>
<evidence type="ECO:0000313" key="3">
    <source>
        <dbReference type="Proteomes" id="UP000235145"/>
    </source>
</evidence>
<evidence type="ECO:0000313" key="2">
    <source>
        <dbReference type="EMBL" id="KAJ0199493.1"/>
    </source>
</evidence>
<sequence length="187" mass="22362">MRSGLRIGPYVDLLHDERGRSNSNLHAQLFPDIIDERLYGRVVKTGILAVCMDTYFWTYTSRLMRGMFENIEKFRIFKHVNPESMKAHKYIVAGFMLPFKIWILETFPEATRFYVCMLTKLPRMRSWRRKTLLSWPNNHHIVVVPNETELMELFFTRYVNWTLNHEESPPRQQSPPIVASPPRRNKY</sequence>
<dbReference type="AlphaFoldDB" id="A0A9R1V748"/>
<reference evidence="2 3" key="1">
    <citation type="journal article" date="2017" name="Nat. Commun.">
        <title>Genome assembly with in vitro proximity ligation data and whole-genome triplication in lettuce.</title>
        <authorList>
            <person name="Reyes-Chin-Wo S."/>
            <person name="Wang Z."/>
            <person name="Yang X."/>
            <person name="Kozik A."/>
            <person name="Arikit S."/>
            <person name="Song C."/>
            <person name="Xia L."/>
            <person name="Froenicke L."/>
            <person name="Lavelle D.O."/>
            <person name="Truco M.J."/>
            <person name="Xia R."/>
            <person name="Zhu S."/>
            <person name="Xu C."/>
            <person name="Xu H."/>
            <person name="Xu X."/>
            <person name="Cox K."/>
            <person name="Korf I."/>
            <person name="Meyers B.C."/>
            <person name="Michelmore R.W."/>
        </authorList>
    </citation>
    <scope>NUCLEOTIDE SEQUENCE [LARGE SCALE GENOMIC DNA]</scope>
    <source>
        <strain evidence="3">cv. Salinas</strain>
        <tissue evidence="2">Seedlings</tissue>
    </source>
</reference>
<dbReference type="Proteomes" id="UP000235145">
    <property type="component" value="Unassembled WGS sequence"/>
</dbReference>
<dbReference type="EMBL" id="NBSK02000006">
    <property type="protein sequence ID" value="KAJ0199493.1"/>
    <property type="molecule type" value="Genomic_DNA"/>
</dbReference>
<gene>
    <name evidence="2" type="ORF">LSAT_V11C600329750</name>
</gene>
<organism evidence="2 3">
    <name type="scientific">Lactuca sativa</name>
    <name type="common">Garden lettuce</name>
    <dbReference type="NCBI Taxonomy" id="4236"/>
    <lineage>
        <taxon>Eukaryota</taxon>
        <taxon>Viridiplantae</taxon>
        <taxon>Streptophyta</taxon>
        <taxon>Embryophyta</taxon>
        <taxon>Tracheophyta</taxon>
        <taxon>Spermatophyta</taxon>
        <taxon>Magnoliopsida</taxon>
        <taxon>eudicotyledons</taxon>
        <taxon>Gunneridae</taxon>
        <taxon>Pentapetalae</taxon>
        <taxon>asterids</taxon>
        <taxon>campanulids</taxon>
        <taxon>Asterales</taxon>
        <taxon>Asteraceae</taxon>
        <taxon>Cichorioideae</taxon>
        <taxon>Cichorieae</taxon>
        <taxon>Lactucinae</taxon>
        <taxon>Lactuca</taxon>
    </lineage>
</organism>
<feature type="region of interest" description="Disordered" evidence="1">
    <location>
        <begin position="166"/>
        <end position="187"/>
    </location>
</feature>
<comment type="caution">
    <text evidence="2">The sequence shown here is derived from an EMBL/GenBank/DDBJ whole genome shotgun (WGS) entry which is preliminary data.</text>
</comment>
<evidence type="ECO:0000256" key="1">
    <source>
        <dbReference type="SAM" id="MobiDB-lite"/>
    </source>
</evidence>
<keyword evidence="3" id="KW-1185">Reference proteome</keyword>
<proteinExistence type="predicted"/>
<protein>
    <submittedName>
        <fullName evidence="2">Uncharacterized protein</fullName>
    </submittedName>
</protein>
<name>A0A9R1V748_LACSA</name>